<name>A0A0D3INA7_EMIH1</name>
<dbReference type="PaxDb" id="2903-EOD12742"/>
<dbReference type="SUPFAM" id="SSF48264">
    <property type="entry name" value="Cytochrome P450"/>
    <property type="match status" value="1"/>
</dbReference>
<protein>
    <recommendedName>
        <fullName evidence="3">Cytochrome P450</fullName>
    </recommendedName>
</protein>
<dbReference type="InterPro" id="IPR002401">
    <property type="entry name" value="Cyt_P450_E_grp-I"/>
</dbReference>
<dbReference type="GO" id="GO:0020037">
    <property type="term" value="F:heme binding"/>
    <property type="evidence" value="ECO:0007669"/>
    <property type="project" value="InterPro"/>
</dbReference>
<dbReference type="Proteomes" id="UP000013827">
    <property type="component" value="Unassembled WGS sequence"/>
</dbReference>
<evidence type="ECO:0008006" key="3">
    <source>
        <dbReference type="Google" id="ProtNLM"/>
    </source>
</evidence>
<dbReference type="PRINTS" id="PR00463">
    <property type="entry name" value="EP450I"/>
</dbReference>
<dbReference type="GO" id="GO:0004497">
    <property type="term" value="F:monooxygenase activity"/>
    <property type="evidence" value="ECO:0007669"/>
    <property type="project" value="InterPro"/>
</dbReference>
<dbReference type="AlphaFoldDB" id="A0A0D3INA7"/>
<dbReference type="GO" id="GO:0016705">
    <property type="term" value="F:oxidoreductase activity, acting on paired donors, with incorporation or reduction of molecular oxygen"/>
    <property type="evidence" value="ECO:0007669"/>
    <property type="project" value="InterPro"/>
</dbReference>
<reference evidence="2" key="1">
    <citation type="journal article" date="2013" name="Nature">
        <title>Pan genome of the phytoplankton Emiliania underpins its global distribution.</title>
        <authorList>
            <person name="Read B.A."/>
            <person name="Kegel J."/>
            <person name="Klute M.J."/>
            <person name="Kuo A."/>
            <person name="Lefebvre S.C."/>
            <person name="Maumus F."/>
            <person name="Mayer C."/>
            <person name="Miller J."/>
            <person name="Monier A."/>
            <person name="Salamov A."/>
            <person name="Young J."/>
            <person name="Aguilar M."/>
            <person name="Claverie J.M."/>
            <person name="Frickenhaus S."/>
            <person name="Gonzalez K."/>
            <person name="Herman E.K."/>
            <person name="Lin Y.C."/>
            <person name="Napier J."/>
            <person name="Ogata H."/>
            <person name="Sarno A.F."/>
            <person name="Shmutz J."/>
            <person name="Schroeder D."/>
            <person name="de Vargas C."/>
            <person name="Verret F."/>
            <person name="von Dassow P."/>
            <person name="Valentin K."/>
            <person name="Van de Peer Y."/>
            <person name="Wheeler G."/>
            <person name="Dacks J.B."/>
            <person name="Delwiche C.F."/>
            <person name="Dyhrman S.T."/>
            <person name="Glockner G."/>
            <person name="John U."/>
            <person name="Richards T."/>
            <person name="Worden A.Z."/>
            <person name="Zhang X."/>
            <person name="Grigoriev I.V."/>
            <person name="Allen A.E."/>
            <person name="Bidle K."/>
            <person name="Borodovsky M."/>
            <person name="Bowler C."/>
            <person name="Brownlee C."/>
            <person name="Cock J.M."/>
            <person name="Elias M."/>
            <person name="Gladyshev V.N."/>
            <person name="Groth M."/>
            <person name="Guda C."/>
            <person name="Hadaegh A."/>
            <person name="Iglesias-Rodriguez M.D."/>
            <person name="Jenkins J."/>
            <person name="Jones B.M."/>
            <person name="Lawson T."/>
            <person name="Leese F."/>
            <person name="Lindquist E."/>
            <person name="Lobanov A."/>
            <person name="Lomsadze A."/>
            <person name="Malik S.B."/>
            <person name="Marsh M.E."/>
            <person name="Mackinder L."/>
            <person name="Mock T."/>
            <person name="Mueller-Roeber B."/>
            <person name="Pagarete A."/>
            <person name="Parker M."/>
            <person name="Probert I."/>
            <person name="Quesneville H."/>
            <person name="Raines C."/>
            <person name="Rensing S.A."/>
            <person name="Riano-Pachon D.M."/>
            <person name="Richier S."/>
            <person name="Rokitta S."/>
            <person name="Shiraiwa Y."/>
            <person name="Soanes D.M."/>
            <person name="van der Giezen M."/>
            <person name="Wahlund T.M."/>
            <person name="Williams B."/>
            <person name="Wilson W."/>
            <person name="Wolfe G."/>
            <person name="Wurch L.L."/>
        </authorList>
    </citation>
    <scope>NUCLEOTIDE SEQUENCE</scope>
</reference>
<accession>A0A0D3INA7</accession>
<dbReference type="STRING" id="2903.R1BSQ1"/>
<proteinExistence type="predicted"/>
<reference evidence="1" key="2">
    <citation type="submission" date="2024-10" db="UniProtKB">
        <authorList>
            <consortium name="EnsemblProtists"/>
        </authorList>
    </citation>
    <scope>IDENTIFICATION</scope>
</reference>
<dbReference type="RefSeq" id="XP_005765171.1">
    <property type="nucleotide sequence ID" value="XM_005765114.1"/>
</dbReference>
<dbReference type="HOGENOM" id="CLU_593744_0_0_1"/>
<keyword evidence="2" id="KW-1185">Reference proteome</keyword>
<sequence>MHAAAVIGALAAAHISGLQQPFRGSPPRAISRRPRASVRASKALPGPFELPGLGAPDFLFRYSMGGEPLGSVLLDYREQFGDIFTIKTGPIRQVWVVSEAMVDEMYSLPACSGRSQLPAGKTPFGDKFLFLKRDPVAAQPIRKEQQRWLSENAGGKDVRAAVASMEPELFAAIEAAVAAGASEGANGAVWPAGPVGACMLGALLGVFGGTNLDGSLSLAERSELLSSLAGYRKRANAPPNPFATKLDYAQRVRELLLDALRRTGRSDAECEEVLPLLVSACVGGGEIFPLLMQWTVRRLALDPAAQAEIRSELESSSKPYGSSLPRMLAAVMRQCPYSLAIGPPRKALADFEYRGMTVPEGSLVFAMHPGVPRSGPLPSLSKAARDAQGESRALRMFGVGSRGCTAAETSLAFLCSALAAIFRRYEVTVTDAVDEEELLRYRSDGSLLVPDVDVRLMFTRV</sequence>
<dbReference type="KEGG" id="ehx:EMIHUDRAFT_120046"/>
<dbReference type="EnsemblProtists" id="EOD12742">
    <property type="protein sequence ID" value="EOD12742"/>
    <property type="gene ID" value="EMIHUDRAFT_120046"/>
</dbReference>
<dbReference type="Gene3D" id="1.10.630.10">
    <property type="entry name" value="Cytochrome P450"/>
    <property type="match status" value="1"/>
</dbReference>
<dbReference type="InterPro" id="IPR036396">
    <property type="entry name" value="Cyt_P450_sf"/>
</dbReference>
<organism evidence="1 2">
    <name type="scientific">Emiliania huxleyi (strain CCMP1516)</name>
    <dbReference type="NCBI Taxonomy" id="280463"/>
    <lineage>
        <taxon>Eukaryota</taxon>
        <taxon>Haptista</taxon>
        <taxon>Haptophyta</taxon>
        <taxon>Prymnesiophyceae</taxon>
        <taxon>Isochrysidales</taxon>
        <taxon>Noelaerhabdaceae</taxon>
        <taxon>Emiliania</taxon>
    </lineage>
</organism>
<dbReference type="GO" id="GO:0005506">
    <property type="term" value="F:iron ion binding"/>
    <property type="evidence" value="ECO:0007669"/>
    <property type="project" value="InterPro"/>
</dbReference>
<evidence type="ECO:0000313" key="1">
    <source>
        <dbReference type="EnsemblProtists" id="EOD12742"/>
    </source>
</evidence>
<evidence type="ECO:0000313" key="2">
    <source>
        <dbReference type="Proteomes" id="UP000013827"/>
    </source>
</evidence>
<dbReference type="GeneID" id="17258892"/>